<feature type="domain" description="Co-chaperone DjlA N-terminal" evidence="1">
    <location>
        <begin position="702"/>
        <end position="752"/>
    </location>
</feature>
<proteinExistence type="predicted"/>
<organism evidence="2 3">
    <name type="scientific">Xanthobacter agilis</name>
    <dbReference type="NCBI Taxonomy" id="47492"/>
    <lineage>
        <taxon>Bacteria</taxon>
        <taxon>Pseudomonadati</taxon>
        <taxon>Pseudomonadota</taxon>
        <taxon>Alphaproteobacteria</taxon>
        <taxon>Hyphomicrobiales</taxon>
        <taxon>Xanthobacteraceae</taxon>
        <taxon>Xanthobacter</taxon>
    </lineage>
</organism>
<protein>
    <submittedName>
        <fullName evidence="2">Tellurite resistance protein</fullName>
    </submittedName>
</protein>
<accession>A0ABU0LHV9</accession>
<dbReference type="SUPFAM" id="SSF158682">
    <property type="entry name" value="TerB-like"/>
    <property type="match status" value="1"/>
</dbReference>
<dbReference type="RefSeq" id="WP_237345374.1">
    <property type="nucleotide sequence ID" value="NZ_JABWGX010000009.1"/>
</dbReference>
<evidence type="ECO:0000259" key="1">
    <source>
        <dbReference type="Pfam" id="PF05099"/>
    </source>
</evidence>
<dbReference type="PANTHER" id="PTHR36837:SF2">
    <property type="entry name" value="POLY(3-HYDROXYALKANOATE) POLYMERASE SUBUNIT PHAC"/>
    <property type="match status" value="1"/>
</dbReference>
<evidence type="ECO:0000313" key="3">
    <source>
        <dbReference type="Proteomes" id="UP001241747"/>
    </source>
</evidence>
<comment type="caution">
    <text evidence="2">The sequence shown here is derived from an EMBL/GenBank/DDBJ whole genome shotgun (WGS) entry which is preliminary data.</text>
</comment>
<dbReference type="InterPro" id="IPR029024">
    <property type="entry name" value="TerB-like"/>
</dbReference>
<dbReference type="Pfam" id="PF11339">
    <property type="entry name" value="DUF3141"/>
    <property type="match status" value="1"/>
</dbReference>
<sequence>MSSESSTSSRSPFLDPRAWGAAPLPWAKAFGVGNGATAGAPAGWLADGAAGGPLGEYLLDSWQRSVLFLDILRQRGDEQEDITSRPQATVLTFDHEVLVSGRALPRPINYSLSRIVPPVGMEVDPRKRPVVVVDPRAGQGPGIGGFKAESEIGESLRNGHPVYFIGFAAKPEPEQTFLDVVEGQVSFFERIVEMHPDAPRPFAIGNCQAGYQTLMVAMLRPDLFGPCMVAGSPMSYWQGVHGKNPMRYSGGLLGGSWLTALVSDLGKGKFDGTWLILNFDALNPANWLWTKQYEVYSTVDTEGPRYLEFEKWWGDFITLNGTEIQFLVDEMFIGDKLTRNEVRSTDGKVFDLRNIVSPVIVFTSEGDNISPPPQTLGWILDLYKDVDDIRAEGRTIVYCMNQKVGHLAIFVSSKVGAKEDEEMVRLMDLIDCMPPGLYELVIEPATEAELKAEGAEGKTPWHSRFEARSLDDIRAYGRNSVEDDRAFAAVRRLSEINHSLYRTFLQPAVRALATPQFADLLFKVNPLRASYTAFADNNPFMKGVAKAADEVRKARKPASESNPFLVAEKAVSEQINTSLDGFREARDQWVEKAFFAIYGSPVLQGMLGLNLDEKVRQLPANSPQKEAFRAHKIEEFRARVAEGGFNAALVRAALYVISAVRSMDESAAKSLNNARKRLTQLSLDEFKGLVREQFYILLLERQAAVDAIAEMVSDPAQRQELVNTVAVIAAADGAYTQAERERVERLAALLSVAVPKPPVLALAAGAEGVRQIAPSSAY</sequence>
<dbReference type="InterPro" id="IPR007791">
    <property type="entry name" value="DjlA_N"/>
</dbReference>
<dbReference type="Gene3D" id="1.10.3680.10">
    <property type="entry name" value="TerB-like"/>
    <property type="match status" value="1"/>
</dbReference>
<dbReference type="Proteomes" id="UP001241747">
    <property type="component" value="Unassembled WGS sequence"/>
</dbReference>
<dbReference type="PANTHER" id="PTHR36837">
    <property type="entry name" value="POLY(3-HYDROXYALKANOATE) POLYMERASE SUBUNIT PHAC"/>
    <property type="match status" value="1"/>
</dbReference>
<dbReference type="SUPFAM" id="SSF53474">
    <property type="entry name" value="alpha/beta-Hydrolases"/>
    <property type="match status" value="1"/>
</dbReference>
<dbReference type="Pfam" id="PF05099">
    <property type="entry name" value="TerB"/>
    <property type="match status" value="1"/>
</dbReference>
<evidence type="ECO:0000313" key="2">
    <source>
        <dbReference type="EMBL" id="MDQ0506708.1"/>
    </source>
</evidence>
<dbReference type="InterPro" id="IPR051321">
    <property type="entry name" value="PHA/PHB_synthase"/>
</dbReference>
<dbReference type="InterPro" id="IPR029058">
    <property type="entry name" value="AB_hydrolase_fold"/>
</dbReference>
<keyword evidence="3" id="KW-1185">Reference proteome</keyword>
<dbReference type="InterPro" id="IPR024501">
    <property type="entry name" value="DUF3141"/>
</dbReference>
<reference evidence="2 3" key="1">
    <citation type="submission" date="2023-07" db="EMBL/GenBank/DDBJ databases">
        <title>Genomic Encyclopedia of Type Strains, Phase IV (KMG-IV): sequencing the most valuable type-strain genomes for metagenomic binning, comparative biology and taxonomic classification.</title>
        <authorList>
            <person name="Goeker M."/>
        </authorList>
    </citation>
    <scope>NUCLEOTIDE SEQUENCE [LARGE SCALE GENOMIC DNA]</scope>
    <source>
        <strain evidence="2 3">DSM 3770</strain>
    </source>
</reference>
<name>A0ABU0LHV9_XANAG</name>
<gene>
    <name evidence="2" type="ORF">QOZ94_003522</name>
</gene>
<dbReference type="EMBL" id="JAUSVY010000009">
    <property type="protein sequence ID" value="MDQ0506708.1"/>
    <property type="molecule type" value="Genomic_DNA"/>
</dbReference>